<dbReference type="SUPFAM" id="SSF47240">
    <property type="entry name" value="Ferritin-like"/>
    <property type="match status" value="1"/>
</dbReference>
<dbReference type="Gene3D" id="1.20.1260.10">
    <property type="match status" value="1"/>
</dbReference>
<dbReference type="Proteomes" id="UP001596456">
    <property type="component" value="Unassembled WGS sequence"/>
</dbReference>
<protein>
    <submittedName>
        <fullName evidence="1">DUF2202 domain-containing protein</fullName>
    </submittedName>
</protein>
<sequence>MTCRRDMEPCGCSTPEGHGRCLTDAARTALLAALDMEYRAAAVYEAVLRRFGPMPPFTHVLRSEQRHAAVLGALLEGHGVAAPPSPYDPADMALPASLWEACEAAAAGKEASAARYDRDLLPAAEGHEDVRTVFLRLRDAALHCQLPAFRHWIDLHGRGEPATGDAA</sequence>
<organism evidence="1 2">
    <name type="scientific">Rhodocista pekingensis</name>
    <dbReference type="NCBI Taxonomy" id="201185"/>
    <lineage>
        <taxon>Bacteria</taxon>
        <taxon>Pseudomonadati</taxon>
        <taxon>Pseudomonadota</taxon>
        <taxon>Alphaproteobacteria</taxon>
        <taxon>Rhodospirillales</taxon>
        <taxon>Azospirillaceae</taxon>
        <taxon>Rhodocista</taxon>
    </lineage>
</organism>
<keyword evidence="2" id="KW-1185">Reference proteome</keyword>
<dbReference type="InterPro" id="IPR012347">
    <property type="entry name" value="Ferritin-like"/>
</dbReference>
<name>A0ABW2KU86_9PROT</name>
<comment type="caution">
    <text evidence="1">The sequence shown here is derived from an EMBL/GenBank/DDBJ whole genome shotgun (WGS) entry which is preliminary data.</text>
</comment>
<dbReference type="InterPro" id="IPR019243">
    <property type="entry name" value="DUF2202"/>
</dbReference>
<gene>
    <name evidence="1" type="ORF">ACFQPS_10480</name>
</gene>
<evidence type="ECO:0000313" key="2">
    <source>
        <dbReference type="Proteomes" id="UP001596456"/>
    </source>
</evidence>
<accession>A0ABW2KU86</accession>
<dbReference type="CDD" id="cd01048">
    <property type="entry name" value="Ferritin_like_AB2"/>
    <property type="match status" value="1"/>
</dbReference>
<dbReference type="InterPro" id="IPR009078">
    <property type="entry name" value="Ferritin-like_SF"/>
</dbReference>
<dbReference type="EMBL" id="JBHTCM010000010">
    <property type="protein sequence ID" value="MFC7333588.1"/>
    <property type="molecule type" value="Genomic_DNA"/>
</dbReference>
<dbReference type="RefSeq" id="WP_377358760.1">
    <property type="nucleotide sequence ID" value="NZ_JBHTCM010000010.1"/>
</dbReference>
<evidence type="ECO:0000313" key="1">
    <source>
        <dbReference type="EMBL" id="MFC7333588.1"/>
    </source>
</evidence>
<proteinExistence type="predicted"/>
<reference evidence="2" key="1">
    <citation type="journal article" date="2019" name="Int. J. Syst. Evol. Microbiol.">
        <title>The Global Catalogue of Microorganisms (GCM) 10K type strain sequencing project: providing services to taxonomists for standard genome sequencing and annotation.</title>
        <authorList>
            <consortium name="The Broad Institute Genomics Platform"/>
            <consortium name="The Broad Institute Genome Sequencing Center for Infectious Disease"/>
            <person name="Wu L."/>
            <person name="Ma J."/>
        </authorList>
    </citation>
    <scope>NUCLEOTIDE SEQUENCE [LARGE SCALE GENOMIC DNA]</scope>
    <source>
        <strain evidence="2">CGMCC 1.16275</strain>
    </source>
</reference>